<name>A0A074TC94_9RHOB</name>
<gene>
    <name evidence="2" type="ORF">DL1_04465</name>
</gene>
<keyword evidence="3" id="KW-1185">Reference proteome</keyword>
<organism evidence="2 3">
    <name type="scientific">Thioclava dalianensis</name>
    <dbReference type="NCBI Taxonomy" id="1185766"/>
    <lineage>
        <taxon>Bacteria</taxon>
        <taxon>Pseudomonadati</taxon>
        <taxon>Pseudomonadota</taxon>
        <taxon>Alphaproteobacteria</taxon>
        <taxon>Rhodobacterales</taxon>
        <taxon>Paracoccaceae</taxon>
        <taxon>Thioclava</taxon>
    </lineage>
</organism>
<evidence type="ECO:0000313" key="3">
    <source>
        <dbReference type="Proteomes" id="UP000027725"/>
    </source>
</evidence>
<evidence type="ECO:0000256" key="1">
    <source>
        <dbReference type="SAM" id="Phobius"/>
    </source>
</evidence>
<dbReference type="eggNOG" id="ENOG5033CHP">
    <property type="taxonomic scope" value="Bacteria"/>
</dbReference>
<keyword evidence="1" id="KW-1133">Transmembrane helix</keyword>
<feature type="transmembrane region" description="Helical" evidence="1">
    <location>
        <begin position="12"/>
        <end position="31"/>
    </location>
</feature>
<proteinExistence type="predicted"/>
<dbReference type="STRING" id="1185766.SAMN05216224_10731"/>
<keyword evidence="1" id="KW-0472">Membrane</keyword>
<dbReference type="Proteomes" id="UP000027725">
    <property type="component" value="Unassembled WGS sequence"/>
</dbReference>
<evidence type="ECO:0008006" key="4">
    <source>
        <dbReference type="Google" id="ProtNLM"/>
    </source>
</evidence>
<protein>
    <recommendedName>
        <fullName evidence="4">DUF3329 domain-containing protein</fullName>
    </recommendedName>
</protein>
<feature type="transmembrane region" description="Helical" evidence="1">
    <location>
        <begin position="37"/>
        <end position="54"/>
    </location>
</feature>
<reference evidence="2 3" key="1">
    <citation type="submission" date="2014-03" db="EMBL/GenBank/DDBJ databases">
        <title>The draft genome sequence of Thioclava dalianensis DLFJ1-1.</title>
        <authorList>
            <person name="Lai Q."/>
            <person name="Shao Z."/>
        </authorList>
    </citation>
    <scope>NUCLEOTIDE SEQUENCE [LARGE SCALE GENOMIC DNA]</scope>
    <source>
        <strain evidence="2 3">DLFJ1-1</strain>
    </source>
</reference>
<dbReference type="AlphaFoldDB" id="A0A074TC94"/>
<keyword evidence="1" id="KW-0812">Transmembrane</keyword>
<accession>A0A074TC94</accession>
<sequence length="62" mass="7225">MFDFDNPWFRPLWRRILVTVVALGWGVFEIFAGDPLFAILFLALGGYAAYRLFVTFNPRENP</sequence>
<comment type="caution">
    <text evidence="2">The sequence shown here is derived from an EMBL/GenBank/DDBJ whole genome shotgun (WGS) entry which is preliminary data.</text>
</comment>
<evidence type="ECO:0000313" key="2">
    <source>
        <dbReference type="EMBL" id="KEP69309.1"/>
    </source>
</evidence>
<dbReference type="EMBL" id="JHEH01000015">
    <property type="protein sequence ID" value="KEP69309.1"/>
    <property type="molecule type" value="Genomic_DNA"/>
</dbReference>